<dbReference type="WBParaSite" id="RSKR_0000579100.1">
    <property type="protein sequence ID" value="RSKR_0000579100.1"/>
    <property type="gene ID" value="RSKR_0000579100"/>
</dbReference>
<dbReference type="Proteomes" id="UP000095286">
    <property type="component" value="Unplaced"/>
</dbReference>
<reference evidence="2" key="1">
    <citation type="submission" date="2016-11" db="UniProtKB">
        <authorList>
            <consortium name="WormBaseParasite"/>
        </authorList>
    </citation>
    <scope>IDENTIFICATION</scope>
    <source>
        <strain evidence="2">KR3021</strain>
    </source>
</reference>
<protein>
    <submittedName>
        <fullName evidence="2">Adenosine deaminase</fullName>
    </submittedName>
</protein>
<proteinExistence type="predicted"/>
<accession>A0AC35TZ98</accession>
<organism evidence="1 2">
    <name type="scientific">Rhabditophanes sp. KR3021</name>
    <dbReference type="NCBI Taxonomy" id="114890"/>
    <lineage>
        <taxon>Eukaryota</taxon>
        <taxon>Metazoa</taxon>
        <taxon>Ecdysozoa</taxon>
        <taxon>Nematoda</taxon>
        <taxon>Chromadorea</taxon>
        <taxon>Rhabditida</taxon>
        <taxon>Tylenchina</taxon>
        <taxon>Panagrolaimomorpha</taxon>
        <taxon>Strongyloidoidea</taxon>
        <taxon>Alloionematidae</taxon>
        <taxon>Rhabditophanes</taxon>
    </lineage>
</organism>
<evidence type="ECO:0000313" key="1">
    <source>
        <dbReference type="Proteomes" id="UP000095286"/>
    </source>
</evidence>
<name>A0AC35TZ98_9BILA</name>
<evidence type="ECO:0000313" key="2">
    <source>
        <dbReference type="WBParaSite" id="RSKR_0000579100.1"/>
    </source>
</evidence>
<sequence>MISPPPVTPETKKKYNFPLVELHLHLDGAIRFETVWELAQKKNIKIGECKNVEDLKNLLVTHTPADLSGVLAAFDTFLPIVRGDLEAHERIAYELVQDQHENGVVYFEARYAPQFFSDATQYNLPLPEHYGPRKEISCDQIVEAINRGLARGEKEFGVVARSILCCIRGFEKWAPEVLRLVKKYSKDGVVGIDVAGSSGGADEKYSCEVTKVFVEAHAAGIHATAHAGEAGTYKEVKNVVDNMKVTRVGHGYHVLDDEETYKSIALDQRIHLEACPYSSYMTGSFTTYWKQHPIVRWAGDDANFSLSTDDPICFTNSVQSELILANEFIGLSIHQLWKCQLNAMNSCFLGKEDASLRQQLIDKIKAAEPKH</sequence>